<sequence>MPLCVVSALVRCTALSERFLASVLGIQLSILAASYCLQLALFVAPQAPLQRFSVIVSG</sequence>
<proteinExistence type="predicted"/>
<keyword evidence="1" id="KW-1133">Transmembrane helix</keyword>
<evidence type="ECO:0000256" key="1">
    <source>
        <dbReference type="SAM" id="Phobius"/>
    </source>
</evidence>
<gene>
    <name evidence="2" type="primary">SSCI45770.1</name>
</gene>
<evidence type="ECO:0000313" key="3">
    <source>
        <dbReference type="Proteomes" id="UP000242770"/>
    </source>
</evidence>
<feature type="transmembrane region" description="Helical" evidence="1">
    <location>
        <begin position="24"/>
        <end position="44"/>
    </location>
</feature>
<accession>A0A0F7S564</accession>
<keyword evidence="1" id="KW-0472">Membrane</keyword>
<organism evidence="2 3">
    <name type="scientific">Sporisorium scitamineum</name>
    <dbReference type="NCBI Taxonomy" id="49012"/>
    <lineage>
        <taxon>Eukaryota</taxon>
        <taxon>Fungi</taxon>
        <taxon>Dikarya</taxon>
        <taxon>Basidiomycota</taxon>
        <taxon>Ustilaginomycotina</taxon>
        <taxon>Ustilaginomycetes</taxon>
        <taxon>Ustilaginales</taxon>
        <taxon>Ustilaginaceae</taxon>
        <taxon>Sporisorium</taxon>
    </lineage>
</organism>
<evidence type="ECO:0000313" key="2">
    <source>
        <dbReference type="EMBL" id="CDW98032.1"/>
    </source>
</evidence>
<name>A0A0F7S564_9BASI</name>
<protein>
    <submittedName>
        <fullName evidence="2">Uncharacterized protein</fullName>
    </submittedName>
</protein>
<keyword evidence="1" id="KW-0812">Transmembrane</keyword>
<dbReference type="AlphaFoldDB" id="A0A0F7S564"/>
<dbReference type="EMBL" id="CCFA01002744">
    <property type="protein sequence ID" value="CDW98032.1"/>
    <property type="molecule type" value="Genomic_DNA"/>
</dbReference>
<keyword evidence="3" id="KW-1185">Reference proteome</keyword>
<dbReference type="Proteomes" id="UP000242770">
    <property type="component" value="Unassembled WGS sequence"/>
</dbReference>
<reference evidence="3" key="1">
    <citation type="submission" date="2014-06" db="EMBL/GenBank/DDBJ databases">
        <authorList>
            <person name="Berkman P.J."/>
        </authorList>
    </citation>
    <scope>NUCLEOTIDE SEQUENCE [LARGE SCALE GENOMIC DNA]</scope>
</reference>